<feature type="compositionally biased region" description="Polar residues" evidence="1">
    <location>
        <begin position="615"/>
        <end position="647"/>
    </location>
</feature>
<dbReference type="AlphaFoldDB" id="A0A0C3HZ70"/>
<keyword evidence="3" id="KW-1185">Reference proteome</keyword>
<evidence type="ECO:0000256" key="1">
    <source>
        <dbReference type="SAM" id="MobiDB-lite"/>
    </source>
</evidence>
<feature type="region of interest" description="Disordered" evidence="1">
    <location>
        <begin position="328"/>
        <end position="360"/>
    </location>
</feature>
<feature type="region of interest" description="Disordered" evidence="1">
    <location>
        <begin position="940"/>
        <end position="980"/>
    </location>
</feature>
<evidence type="ECO:0000313" key="3">
    <source>
        <dbReference type="Proteomes" id="UP000054321"/>
    </source>
</evidence>
<name>A0A0C3HZ70_OIDMZ</name>
<reference evidence="2 3" key="1">
    <citation type="submission" date="2014-04" db="EMBL/GenBank/DDBJ databases">
        <authorList>
            <consortium name="DOE Joint Genome Institute"/>
            <person name="Kuo A."/>
            <person name="Martino E."/>
            <person name="Perotto S."/>
            <person name="Kohler A."/>
            <person name="Nagy L.G."/>
            <person name="Floudas D."/>
            <person name="Copeland A."/>
            <person name="Barry K.W."/>
            <person name="Cichocki N."/>
            <person name="Veneault-Fourrey C."/>
            <person name="LaButti K."/>
            <person name="Lindquist E.A."/>
            <person name="Lipzen A."/>
            <person name="Lundell T."/>
            <person name="Morin E."/>
            <person name="Murat C."/>
            <person name="Sun H."/>
            <person name="Tunlid A."/>
            <person name="Henrissat B."/>
            <person name="Grigoriev I.V."/>
            <person name="Hibbett D.S."/>
            <person name="Martin F."/>
            <person name="Nordberg H.P."/>
            <person name="Cantor M.N."/>
            <person name="Hua S.X."/>
        </authorList>
    </citation>
    <scope>NUCLEOTIDE SEQUENCE [LARGE SCALE GENOMIC DNA]</scope>
    <source>
        <strain evidence="2 3">Zn</strain>
    </source>
</reference>
<accession>A0A0C3HZ70</accession>
<dbReference type="STRING" id="913774.A0A0C3HZ70"/>
<dbReference type="HOGENOM" id="CLU_277196_0_0_1"/>
<gene>
    <name evidence="2" type="ORF">OIDMADRAFT_174993</name>
</gene>
<feature type="compositionally biased region" description="Basic residues" evidence="1">
    <location>
        <begin position="651"/>
        <end position="661"/>
    </location>
</feature>
<protein>
    <submittedName>
        <fullName evidence="2">Uncharacterized protein</fullName>
    </submittedName>
</protein>
<dbReference type="OrthoDB" id="5341904at2759"/>
<feature type="compositionally biased region" description="Polar residues" evidence="1">
    <location>
        <begin position="761"/>
        <end position="773"/>
    </location>
</feature>
<feature type="region of interest" description="Disordered" evidence="1">
    <location>
        <begin position="497"/>
        <end position="529"/>
    </location>
</feature>
<reference evidence="3" key="2">
    <citation type="submission" date="2015-01" db="EMBL/GenBank/DDBJ databases">
        <title>Evolutionary Origins and Diversification of the Mycorrhizal Mutualists.</title>
        <authorList>
            <consortium name="DOE Joint Genome Institute"/>
            <consortium name="Mycorrhizal Genomics Consortium"/>
            <person name="Kohler A."/>
            <person name="Kuo A."/>
            <person name="Nagy L.G."/>
            <person name="Floudas D."/>
            <person name="Copeland A."/>
            <person name="Barry K.W."/>
            <person name="Cichocki N."/>
            <person name="Veneault-Fourrey C."/>
            <person name="LaButti K."/>
            <person name="Lindquist E.A."/>
            <person name="Lipzen A."/>
            <person name="Lundell T."/>
            <person name="Morin E."/>
            <person name="Murat C."/>
            <person name="Riley R."/>
            <person name="Ohm R."/>
            <person name="Sun H."/>
            <person name="Tunlid A."/>
            <person name="Henrissat B."/>
            <person name="Grigoriev I.V."/>
            <person name="Hibbett D.S."/>
            <person name="Martin F."/>
        </authorList>
    </citation>
    <scope>NUCLEOTIDE SEQUENCE [LARGE SCALE GENOMIC DNA]</scope>
    <source>
        <strain evidence="3">Zn</strain>
    </source>
</reference>
<evidence type="ECO:0000313" key="2">
    <source>
        <dbReference type="EMBL" id="KIN08125.1"/>
    </source>
</evidence>
<organism evidence="2 3">
    <name type="scientific">Oidiodendron maius (strain Zn)</name>
    <dbReference type="NCBI Taxonomy" id="913774"/>
    <lineage>
        <taxon>Eukaryota</taxon>
        <taxon>Fungi</taxon>
        <taxon>Dikarya</taxon>
        <taxon>Ascomycota</taxon>
        <taxon>Pezizomycotina</taxon>
        <taxon>Leotiomycetes</taxon>
        <taxon>Leotiomycetes incertae sedis</taxon>
        <taxon>Myxotrichaceae</taxon>
        <taxon>Oidiodendron</taxon>
    </lineage>
</organism>
<sequence>MGNGQSVPPPQKAANKLSKPRTNSGGTLMSPKFGVRGRWSSQPNILRYSLGNGDTAVGEDLGEDDTGGMQTRLFRPKSSQGEVSQVDVNSDVDGDFFDPSDGSSMNNPQTVEVEADTPDSPTTSGISAKRPSARPARLSLQNLSHSPHKRSVSFATEAPSTLPSSARQLRFTGIEEEERSPRKSGPLQRAQSDTNLYAPIRRRSFMQHGIATRNGGMDTDPLRWFRRSSNTRVNAQNYRGSLAGPTPNPLSNIPPIASRLEVVPPCTRAETPSGSEYGHIGAFKLGSLRITNGAASPVPSDIPTTVCGDEEYHSASEGRMSLQSDEGDVIASDHGDSDEAVQNSWTPSSDSTPRPTSPCLVVSTPEKQVINTVSSRSTSIKTHLPLREFSLFKFTDSPTRPQTPSNEYAQNEAMSPLSFQNTPPISPNLKVQATSKHMAVEDDLFEPEPQTPGEPSFQVHRSFDSGYQGLETPMAVKITHPQDLEFKLLSKSDSGYSSNMSLRSCKSNPTVVSSTKGLPAPSQAQISTADRSVCYSAPAEWDEKVEAPRELNSRSTSIEGKISEASARSYLAGRPKRLFPSSQNGSDAAKGSSRGPPPLSYKSPPSDIVRERMSRQPTRRPSGQTSAPQQSNSSRFTSTGIIPNLNGTSRWRSRSKSRTRRTSQPIYTIQAAPSPAEKLDIPPVPKETSRRLQQRAEEYPVVSLPTSWIDDSPTPTSSTETLQRVFSDGSVEFGDEVPAVPVNSPVQDDPYAAPTLHKRNFSGQSISPAQGSKGSIDPSLWRSSRDEAQGYQKKRYPGLEVHDTAHNAAYPPPEIRYERGRTASREAPSMHSFERNVPRRYPSSEFRPRCPSCGPPPQAHEWYGQRSYSMGSQYQNPYISPVVNQIRPPKTTRARQKSLPPLPISMRTQDRMHASHMALHAVIPPVMTVPFPRPGERLFNHSPVHQQTVDPGRSRKSFWTRRTSTDSPRSARPSMEFSRPQVQTLHHQSSFDIRPQGARYKTEVFESGPEAVAWSPEEVKFDNRFGDVQWERQDAYEEAHGTYYYSKQNKAPFFTEREIERDNSEEDPLHRQLPEAVHWRGTPTSNLLVPNGFAGDVIDGNETDAWNMRQPQPKRRRKSFRDSHAWGVAMNAVPVLLQKVKITKS</sequence>
<feature type="region of interest" description="Disordered" evidence="1">
    <location>
        <begin position="1"/>
        <end position="196"/>
    </location>
</feature>
<feature type="compositionally biased region" description="Polar residues" evidence="1">
    <location>
        <begin position="158"/>
        <end position="167"/>
    </location>
</feature>
<feature type="region of interest" description="Disordered" evidence="1">
    <location>
        <begin position="752"/>
        <end position="781"/>
    </location>
</feature>
<dbReference type="Proteomes" id="UP000054321">
    <property type="component" value="Unassembled WGS sequence"/>
</dbReference>
<dbReference type="InParanoid" id="A0A0C3HZ70"/>
<feature type="compositionally biased region" description="Polar residues" evidence="1">
    <location>
        <begin position="77"/>
        <end position="88"/>
    </location>
</feature>
<proteinExistence type="predicted"/>
<dbReference type="EMBL" id="KN832870">
    <property type="protein sequence ID" value="KIN08125.1"/>
    <property type="molecule type" value="Genomic_DNA"/>
</dbReference>
<feature type="region of interest" description="Disordered" evidence="1">
    <location>
        <begin position="573"/>
        <end position="693"/>
    </location>
</feature>
<feature type="compositionally biased region" description="Low complexity" evidence="1">
    <location>
        <begin position="346"/>
        <end position="358"/>
    </location>
</feature>